<dbReference type="AlphaFoldDB" id="A0A0D0E4N2"/>
<dbReference type="Proteomes" id="UP000054538">
    <property type="component" value="Unassembled WGS sequence"/>
</dbReference>
<name>A0A0D0E4N2_9AGAM</name>
<organism evidence="1 2">
    <name type="scientific">Paxillus rubicundulus Ve08.2h10</name>
    <dbReference type="NCBI Taxonomy" id="930991"/>
    <lineage>
        <taxon>Eukaryota</taxon>
        <taxon>Fungi</taxon>
        <taxon>Dikarya</taxon>
        <taxon>Basidiomycota</taxon>
        <taxon>Agaricomycotina</taxon>
        <taxon>Agaricomycetes</taxon>
        <taxon>Agaricomycetidae</taxon>
        <taxon>Boletales</taxon>
        <taxon>Paxilineae</taxon>
        <taxon>Paxillaceae</taxon>
        <taxon>Paxillus</taxon>
    </lineage>
</organism>
<evidence type="ECO:0000313" key="1">
    <source>
        <dbReference type="EMBL" id="KIK99361.1"/>
    </source>
</evidence>
<dbReference type="HOGENOM" id="CLU_1240472_0_0_1"/>
<dbReference type="STRING" id="930991.A0A0D0E4N2"/>
<accession>A0A0D0E4N2</accession>
<proteinExistence type="predicted"/>
<dbReference type="InParanoid" id="A0A0D0E4N2"/>
<reference evidence="2" key="2">
    <citation type="submission" date="2015-01" db="EMBL/GenBank/DDBJ databases">
        <title>Evolutionary Origins and Diversification of the Mycorrhizal Mutualists.</title>
        <authorList>
            <consortium name="DOE Joint Genome Institute"/>
            <consortium name="Mycorrhizal Genomics Consortium"/>
            <person name="Kohler A."/>
            <person name="Kuo A."/>
            <person name="Nagy L.G."/>
            <person name="Floudas D."/>
            <person name="Copeland A."/>
            <person name="Barry K.W."/>
            <person name="Cichocki N."/>
            <person name="Veneault-Fourrey C."/>
            <person name="LaButti K."/>
            <person name="Lindquist E.A."/>
            <person name="Lipzen A."/>
            <person name="Lundell T."/>
            <person name="Morin E."/>
            <person name="Murat C."/>
            <person name="Riley R."/>
            <person name="Ohm R."/>
            <person name="Sun H."/>
            <person name="Tunlid A."/>
            <person name="Henrissat B."/>
            <person name="Grigoriev I.V."/>
            <person name="Hibbett D.S."/>
            <person name="Martin F."/>
        </authorList>
    </citation>
    <scope>NUCLEOTIDE SEQUENCE [LARGE SCALE GENOMIC DNA]</scope>
    <source>
        <strain evidence="2">Ve08.2h10</strain>
    </source>
</reference>
<sequence length="223" mass="24955">MKGDTSFAGLEMNDYDSATLHIPYGPGWSASKIENLIYTADLKMSCFKLICPSVFFNPKNKFRRLHRHPALFGTAEECLEDCRKDCPEPERDRALQESEDAKHIRGRVSDTPEVDLSLDGWPRRFAELEHGAQAVAEENKPKMLQKRDDRLDKAKDEYLATLEDALRSHGAKTWQELHPSPSNVKISVGATAANTEPIARYGFLAFGGTTGGTPPSYQLPLFD</sequence>
<protein>
    <submittedName>
        <fullName evidence="1">Uncharacterized protein</fullName>
    </submittedName>
</protein>
<keyword evidence="2" id="KW-1185">Reference proteome</keyword>
<dbReference type="OrthoDB" id="539213at2759"/>
<reference evidence="1 2" key="1">
    <citation type="submission" date="2014-04" db="EMBL/GenBank/DDBJ databases">
        <authorList>
            <consortium name="DOE Joint Genome Institute"/>
            <person name="Kuo A."/>
            <person name="Kohler A."/>
            <person name="Jargeat P."/>
            <person name="Nagy L.G."/>
            <person name="Floudas D."/>
            <person name="Copeland A."/>
            <person name="Barry K.W."/>
            <person name="Cichocki N."/>
            <person name="Veneault-Fourrey C."/>
            <person name="LaButti K."/>
            <person name="Lindquist E.A."/>
            <person name="Lipzen A."/>
            <person name="Lundell T."/>
            <person name="Morin E."/>
            <person name="Murat C."/>
            <person name="Sun H."/>
            <person name="Tunlid A."/>
            <person name="Henrissat B."/>
            <person name="Grigoriev I.V."/>
            <person name="Hibbett D.S."/>
            <person name="Martin F."/>
            <person name="Nordberg H.P."/>
            <person name="Cantor M.N."/>
            <person name="Hua S.X."/>
        </authorList>
    </citation>
    <scope>NUCLEOTIDE SEQUENCE [LARGE SCALE GENOMIC DNA]</scope>
    <source>
        <strain evidence="1 2">Ve08.2h10</strain>
    </source>
</reference>
<gene>
    <name evidence="1" type="ORF">PAXRUDRAFT_23765</name>
</gene>
<evidence type="ECO:0000313" key="2">
    <source>
        <dbReference type="Proteomes" id="UP000054538"/>
    </source>
</evidence>
<dbReference type="EMBL" id="KN824862">
    <property type="protein sequence ID" value="KIK99361.1"/>
    <property type="molecule type" value="Genomic_DNA"/>
</dbReference>